<name>A0A857J7B8_9BURK</name>
<keyword evidence="3" id="KW-1003">Cell membrane</keyword>
<accession>A0A857J7B8</accession>
<dbReference type="GO" id="GO:0005886">
    <property type="term" value="C:plasma membrane"/>
    <property type="evidence" value="ECO:0007669"/>
    <property type="project" value="UniProtKB-SubCell"/>
</dbReference>
<evidence type="ECO:0000256" key="3">
    <source>
        <dbReference type="ARBA" id="ARBA00022475"/>
    </source>
</evidence>
<dbReference type="EMBL" id="CP047650">
    <property type="protein sequence ID" value="QHI98668.1"/>
    <property type="molecule type" value="Genomic_DNA"/>
</dbReference>
<feature type="transmembrane region" description="Helical" evidence="7">
    <location>
        <begin position="78"/>
        <end position="98"/>
    </location>
</feature>
<gene>
    <name evidence="8" type="ORF">GT347_12090</name>
</gene>
<evidence type="ECO:0000256" key="5">
    <source>
        <dbReference type="ARBA" id="ARBA00022989"/>
    </source>
</evidence>
<dbReference type="GO" id="GO:0022857">
    <property type="term" value="F:transmembrane transporter activity"/>
    <property type="evidence" value="ECO:0007669"/>
    <property type="project" value="InterPro"/>
</dbReference>
<keyword evidence="9" id="KW-1185">Reference proteome</keyword>
<dbReference type="Proteomes" id="UP000464787">
    <property type="component" value="Chromosome"/>
</dbReference>
<dbReference type="RefSeq" id="WP_160552185.1">
    <property type="nucleotide sequence ID" value="NZ_CP047650.1"/>
</dbReference>
<dbReference type="PANTHER" id="PTHR30509">
    <property type="entry name" value="P-HYDROXYBENZOIC ACID EFFLUX PUMP SUBUNIT-RELATED"/>
    <property type="match status" value="1"/>
</dbReference>
<dbReference type="AlphaFoldDB" id="A0A857J7B8"/>
<feature type="transmembrane region" description="Helical" evidence="7">
    <location>
        <begin position="52"/>
        <end position="71"/>
    </location>
</feature>
<evidence type="ECO:0000256" key="1">
    <source>
        <dbReference type="ARBA" id="ARBA00004651"/>
    </source>
</evidence>
<evidence type="ECO:0000256" key="6">
    <source>
        <dbReference type="ARBA" id="ARBA00023136"/>
    </source>
</evidence>
<dbReference type="KEGG" id="xyk:GT347_12090"/>
<feature type="transmembrane region" description="Helical" evidence="7">
    <location>
        <begin position="380"/>
        <end position="397"/>
    </location>
</feature>
<keyword evidence="2" id="KW-0813">Transport</keyword>
<organism evidence="8 9">
    <name type="scientific">Xylophilus rhododendri</name>
    <dbReference type="NCBI Taxonomy" id="2697032"/>
    <lineage>
        <taxon>Bacteria</taxon>
        <taxon>Pseudomonadati</taxon>
        <taxon>Pseudomonadota</taxon>
        <taxon>Betaproteobacteria</taxon>
        <taxon>Burkholderiales</taxon>
        <taxon>Xylophilus</taxon>
    </lineage>
</organism>
<dbReference type="PANTHER" id="PTHR30509:SF9">
    <property type="entry name" value="MULTIDRUG RESISTANCE PROTEIN MDTO"/>
    <property type="match status" value="1"/>
</dbReference>
<protein>
    <recommendedName>
        <fullName evidence="10">FUSC family protein</fullName>
    </recommendedName>
</protein>
<sequence length="602" mass="62935">MTSAQLAQALRMSLSALLAFSLATQLDIQNAYWAAMPVWVVAQSSRGLLIERGIYRLLGTLAGAAAGFALLAATRNPLTLLAALALWVAAMATATHLLPGVKSYAATLAGMTAAVVLLPCLHAGEQLLPLAIARVQCTLIGVLTVTLVTGWFTPAAGRREFYLRIRKMAADATDFAAQAVSGHDDPQQPAHEQRLLLEIADAESAARTMAAGSLQGWRRLRHTTALAAASLALMSAASALRARRLRGDAVDETLPRRLLAQAQELRTDGKRTVGATAWPAHGAEGPETRLHEAMRQIVQAEEALFADRPVAVTAAMRLPPQRDWQRARIRGPLAGLATFVAALAGLWSGWAAGELMALGVCIFSMVLGSLPSPRLVAPRLLAGVIVGVAAAMLYRFFIQPQVAGPLGLIASVAPFIVLGALARAYPRTALPALDANMCFMLGSQAGMPEAGPAEILGGSLALALAALLVVGALLLSPERRDARLHALLAGLRRDIGRRQAAVARAALQLLGEYQRLGRSASLPAGLLSALGFSASLGQLREFGEPTAAGVRVLEGFGQDPAGTADEAVRLAHQAPNPVIGLEYCDAADALRSGSAWLAAAPA</sequence>
<dbReference type="Pfam" id="PF04632">
    <property type="entry name" value="FUSC"/>
    <property type="match status" value="1"/>
</dbReference>
<evidence type="ECO:0000256" key="7">
    <source>
        <dbReference type="SAM" id="Phobius"/>
    </source>
</evidence>
<feature type="transmembrane region" description="Helical" evidence="7">
    <location>
        <begin position="453"/>
        <end position="475"/>
    </location>
</feature>
<evidence type="ECO:0000313" key="9">
    <source>
        <dbReference type="Proteomes" id="UP000464787"/>
    </source>
</evidence>
<evidence type="ECO:0008006" key="10">
    <source>
        <dbReference type="Google" id="ProtNLM"/>
    </source>
</evidence>
<feature type="transmembrane region" description="Helical" evidence="7">
    <location>
        <begin position="331"/>
        <end position="350"/>
    </location>
</feature>
<proteinExistence type="predicted"/>
<feature type="transmembrane region" description="Helical" evidence="7">
    <location>
        <begin position="131"/>
        <end position="152"/>
    </location>
</feature>
<evidence type="ECO:0000256" key="4">
    <source>
        <dbReference type="ARBA" id="ARBA00022692"/>
    </source>
</evidence>
<evidence type="ECO:0000313" key="8">
    <source>
        <dbReference type="EMBL" id="QHI98668.1"/>
    </source>
</evidence>
<keyword evidence="6 7" id="KW-0472">Membrane</keyword>
<evidence type="ECO:0000256" key="2">
    <source>
        <dbReference type="ARBA" id="ARBA00022448"/>
    </source>
</evidence>
<keyword evidence="5 7" id="KW-1133">Transmembrane helix</keyword>
<comment type="subcellular location">
    <subcellularLocation>
        <location evidence="1">Cell membrane</location>
        <topology evidence="1">Multi-pass membrane protein</topology>
    </subcellularLocation>
</comment>
<keyword evidence="4 7" id="KW-0812">Transmembrane</keyword>
<dbReference type="InterPro" id="IPR006726">
    <property type="entry name" value="PHBA_efflux_AaeB/fusaric-R"/>
</dbReference>
<feature type="transmembrane region" description="Helical" evidence="7">
    <location>
        <begin position="403"/>
        <end position="422"/>
    </location>
</feature>
<reference evidence="8 9" key="1">
    <citation type="submission" date="2020-01" db="EMBL/GenBank/DDBJ databases">
        <title>Genome sequencing of strain KACC 21265.</title>
        <authorList>
            <person name="Heo J."/>
            <person name="Kim S.-J."/>
            <person name="Kim J.-S."/>
            <person name="Hong S.-B."/>
            <person name="Kwon S.-W."/>
        </authorList>
    </citation>
    <scope>NUCLEOTIDE SEQUENCE [LARGE SCALE GENOMIC DNA]</scope>
    <source>
        <strain evidence="8 9">KACC 21265</strain>
    </source>
</reference>